<organism evidence="1 2">
    <name type="scientific">Tenacibaculum lutimaris</name>
    <dbReference type="NCBI Taxonomy" id="285258"/>
    <lineage>
        <taxon>Bacteria</taxon>
        <taxon>Pseudomonadati</taxon>
        <taxon>Bacteroidota</taxon>
        <taxon>Flavobacteriia</taxon>
        <taxon>Flavobacteriales</taxon>
        <taxon>Flavobacteriaceae</taxon>
        <taxon>Tenacibaculum</taxon>
    </lineage>
</organism>
<keyword evidence="2" id="KW-1185">Reference proteome</keyword>
<gene>
    <name evidence="1" type="ORF">C8N26_2720</name>
</gene>
<evidence type="ECO:0000313" key="1">
    <source>
        <dbReference type="EMBL" id="RKF02731.1"/>
    </source>
</evidence>
<accession>A0A420DY45</accession>
<name>A0A420DY45_9FLAO</name>
<dbReference type="Proteomes" id="UP000285780">
    <property type="component" value="Unassembled WGS sequence"/>
</dbReference>
<evidence type="ECO:0000313" key="2">
    <source>
        <dbReference type="Proteomes" id="UP000285780"/>
    </source>
</evidence>
<dbReference type="AlphaFoldDB" id="A0A420DY45"/>
<dbReference type="EMBL" id="RAQM01000014">
    <property type="protein sequence ID" value="RKF02731.1"/>
    <property type="molecule type" value="Genomic_DNA"/>
</dbReference>
<comment type="caution">
    <text evidence="1">The sequence shown here is derived from an EMBL/GenBank/DDBJ whole genome shotgun (WGS) entry which is preliminary data.</text>
</comment>
<sequence>MFMEKERKILLQEKKYQSVGKLTTSKIIDLFIESENEALLHKFQGQFYPYRHYDINATLTKALKGIDKQKIVDAYFHASRLGIITKVKENNYPLFLKGIEKTLSSLGEGYNINVLRPSTVYLLFGVNSLNDIENLYNTKYNEFLENLKFVTKVNSYTSYPSLRKKLKVTHFFENTTLLKRAQKMTPFFNEFNFEIAGVLVLLLVDSSETSKKVLFEYHSTDLPRETAWTLGSFYKDFSNSEANKLLLKDLYKKYPKEWIDKYYNSIY</sequence>
<proteinExistence type="predicted"/>
<protein>
    <submittedName>
        <fullName evidence="1">Uncharacterized protein</fullName>
    </submittedName>
</protein>
<reference evidence="1 2" key="1">
    <citation type="submission" date="2018-09" db="EMBL/GenBank/DDBJ databases">
        <title>Genomic Encyclopedia of Archaeal and Bacterial Type Strains, Phase II (KMG-II): from individual species to whole genera.</title>
        <authorList>
            <person name="Goeker M."/>
        </authorList>
    </citation>
    <scope>NUCLEOTIDE SEQUENCE [LARGE SCALE GENOMIC DNA]</scope>
    <source>
        <strain evidence="1 2">DSM 16505</strain>
    </source>
</reference>